<gene>
    <name evidence="6" type="ORF">GGR88_000304</name>
</gene>
<dbReference type="GO" id="GO:0016787">
    <property type="term" value="F:hydrolase activity"/>
    <property type="evidence" value="ECO:0007669"/>
    <property type="project" value="UniProtKB-KW"/>
</dbReference>
<protein>
    <submittedName>
        <fullName evidence="6">Cell wall-associated NlpC family hydrolase</fullName>
    </submittedName>
</protein>
<evidence type="ECO:0000256" key="2">
    <source>
        <dbReference type="ARBA" id="ARBA00022670"/>
    </source>
</evidence>
<evidence type="ECO:0000256" key="3">
    <source>
        <dbReference type="ARBA" id="ARBA00022801"/>
    </source>
</evidence>
<comment type="similarity">
    <text evidence="1">Belongs to the peptidase C40 family.</text>
</comment>
<dbReference type="PROSITE" id="PS51935">
    <property type="entry name" value="NLPC_P60"/>
    <property type="match status" value="1"/>
</dbReference>
<proteinExistence type="inferred from homology"/>
<keyword evidence="7" id="KW-1185">Reference proteome</keyword>
<dbReference type="SUPFAM" id="SSF54001">
    <property type="entry name" value="Cysteine proteinases"/>
    <property type="match status" value="1"/>
</dbReference>
<keyword evidence="4" id="KW-0788">Thiol protease</keyword>
<sequence>MTGETAVARARGVVGTPFRLHGRGREGIDCVGLVAVAWAVERVPTGYPLRGGTLAAVSASLSTIGAKAVAEARAGDIVAARPGPAQLHLVVLTEGGFIHADAGLRRVVEVPGAVPWPVAGMWRKEVS</sequence>
<dbReference type="Gene3D" id="3.90.1720.10">
    <property type="entry name" value="endopeptidase domain like (from Nostoc punctiforme)"/>
    <property type="match status" value="1"/>
</dbReference>
<organism evidence="6 7">
    <name type="scientific">Sphingomonas jejuensis</name>
    <dbReference type="NCBI Taxonomy" id="904715"/>
    <lineage>
        <taxon>Bacteria</taxon>
        <taxon>Pseudomonadati</taxon>
        <taxon>Pseudomonadota</taxon>
        <taxon>Alphaproteobacteria</taxon>
        <taxon>Sphingomonadales</taxon>
        <taxon>Sphingomonadaceae</taxon>
        <taxon>Sphingomonas</taxon>
    </lineage>
</organism>
<feature type="domain" description="NlpC/P60" evidence="5">
    <location>
        <begin position="1"/>
        <end position="127"/>
    </location>
</feature>
<name>A0ABX0XHX9_9SPHN</name>
<evidence type="ECO:0000313" key="6">
    <source>
        <dbReference type="EMBL" id="NJC32830.1"/>
    </source>
</evidence>
<evidence type="ECO:0000256" key="4">
    <source>
        <dbReference type="ARBA" id="ARBA00022807"/>
    </source>
</evidence>
<comment type="caution">
    <text evidence="6">The sequence shown here is derived from an EMBL/GenBank/DDBJ whole genome shotgun (WGS) entry which is preliminary data.</text>
</comment>
<accession>A0ABX0XHX9</accession>
<evidence type="ECO:0000313" key="7">
    <source>
        <dbReference type="Proteomes" id="UP000734218"/>
    </source>
</evidence>
<dbReference type="EMBL" id="JAATJE010000001">
    <property type="protein sequence ID" value="NJC32830.1"/>
    <property type="molecule type" value="Genomic_DNA"/>
</dbReference>
<reference evidence="6 7" key="1">
    <citation type="submission" date="2020-03" db="EMBL/GenBank/DDBJ databases">
        <title>Genomic Encyclopedia of Type Strains, Phase IV (KMG-IV): sequencing the most valuable type-strain genomes for metagenomic binning, comparative biology and taxonomic classification.</title>
        <authorList>
            <person name="Goeker M."/>
        </authorList>
    </citation>
    <scope>NUCLEOTIDE SEQUENCE [LARGE SCALE GENOMIC DNA]</scope>
    <source>
        <strain evidence="6 7">DSM 27651</strain>
    </source>
</reference>
<keyword evidence="2" id="KW-0645">Protease</keyword>
<dbReference type="Proteomes" id="UP000734218">
    <property type="component" value="Unassembled WGS sequence"/>
</dbReference>
<keyword evidence="3 6" id="KW-0378">Hydrolase</keyword>
<dbReference type="InterPro" id="IPR000064">
    <property type="entry name" value="NLP_P60_dom"/>
</dbReference>
<evidence type="ECO:0000256" key="1">
    <source>
        <dbReference type="ARBA" id="ARBA00007074"/>
    </source>
</evidence>
<evidence type="ECO:0000259" key="5">
    <source>
        <dbReference type="PROSITE" id="PS51935"/>
    </source>
</evidence>
<dbReference type="InterPro" id="IPR038765">
    <property type="entry name" value="Papain-like_cys_pep_sf"/>
</dbReference>
<dbReference type="RefSeq" id="WP_209023168.1">
    <property type="nucleotide sequence ID" value="NZ_JAATJE010000001.1"/>
</dbReference>